<dbReference type="Proteomes" id="UP000051589">
    <property type="component" value="Unassembled WGS sequence"/>
</dbReference>
<accession>A0A0R2DFY4</accession>
<dbReference type="Pfam" id="PF01161">
    <property type="entry name" value="PBP"/>
    <property type="match status" value="1"/>
</dbReference>
<dbReference type="CDD" id="cd00865">
    <property type="entry name" value="PEBP_bact_arch"/>
    <property type="match status" value="1"/>
</dbReference>
<reference evidence="1 2" key="1">
    <citation type="journal article" date="2015" name="Genome Announc.">
        <title>Expanding the biotechnology potential of lactobacilli through comparative genomics of 213 strains and associated genera.</title>
        <authorList>
            <person name="Sun Z."/>
            <person name="Harris H.M."/>
            <person name="McCann A."/>
            <person name="Guo C."/>
            <person name="Argimon S."/>
            <person name="Zhang W."/>
            <person name="Yang X."/>
            <person name="Jeffery I.B."/>
            <person name="Cooney J.C."/>
            <person name="Kagawa T.F."/>
            <person name="Liu W."/>
            <person name="Song Y."/>
            <person name="Salvetti E."/>
            <person name="Wrobel A."/>
            <person name="Rasinkangas P."/>
            <person name="Parkhill J."/>
            <person name="Rea M.C."/>
            <person name="O'Sullivan O."/>
            <person name="Ritari J."/>
            <person name="Douillard F.P."/>
            <person name="Paul Ross R."/>
            <person name="Yang R."/>
            <person name="Briner A.E."/>
            <person name="Felis G.E."/>
            <person name="de Vos W.M."/>
            <person name="Barrangou R."/>
            <person name="Klaenhammer T.R."/>
            <person name="Caufield P.W."/>
            <person name="Cui Y."/>
            <person name="Zhang H."/>
            <person name="O'Toole P.W."/>
        </authorList>
    </citation>
    <scope>NUCLEOTIDE SEQUENCE [LARGE SCALE GENOMIC DNA]</scope>
    <source>
        <strain evidence="1 2">DSM 21775</strain>
    </source>
</reference>
<organism evidence="1 2">
    <name type="scientific">Levilactobacillus senmaizukei DSM 21775 = NBRC 103853</name>
    <dbReference type="NCBI Taxonomy" id="1423803"/>
    <lineage>
        <taxon>Bacteria</taxon>
        <taxon>Bacillati</taxon>
        <taxon>Bacillota</taxon>
        <taxon>Bacilli</taxon>
        <taxon>Lactobacillales</taxon>
        <taxon>Lactobacillaceae</taxon>
        <taxon>Levilactobacillus</taxon>
    </lineage>
</organism>
<dbReference type="InterPro" id="IPR008914">
    <property type="entry name" value="PEBP"/>
</dbReference>
<dbReference type="InterPro" id="IPR005247">
    <property type="entry name" value="YbhB_YbcL/LppC-like"/>
</dbReference>
<name>A0A0R2DFY4_9LACO</name>
<dbReference type="OrthoDB" id="9797506at2"/>
<gene>
    <name evidence="1" type="ORF">FD13_GL001307</name>
</gene>
<dbReference type="EMBL" id="AYZH01000003">
    <property type="protein sequence ID" value="KRN02991.1"/>
    <property type="molecule type" value="Genomic_DNA"/>
</dbReference>
<evidence type="ECO:0000313" key="1">
    <source>
        <dbReference type="EMBL" id="KRN02991.1"/>
    </source>
</evidence>
<protein>
    <submittedName>
        <fullName evidence="1">Phospholipid-binding protein</fullName>
    </submittedName>
</protein>
<comment type="caution">
    <text evidence="1">The sequence shown here is derived from an EMBL/GenBank/DDBJ whole genome shotgun (WGS) entry which is preliminary data.</text>
</comment>
<evidence type="ECO:0000313" key="2">
    <source>
        <dbReference type="Proteomes" id="UP000051589"/>
    </source>
</evidence>
<dbReference type="InterPro" id="IPR036610">
    <property type="entry name" value="PEBP-like_sf"/>
</dbReference>
<dbReference type="PANTHER" id="PTHR30289:SF1">
    <property type="entry name" value="PEBP (PHOSPHATIDYLETHANOLAMINE-BINDING PROTEIN) FAMILY PROTEIN"/>
    <property type="match status" value="1"/>
</dbReference>
<sequence length="169" mass="18445">MRLEVPTVQGYLADEYSKHATGAAVYKGQPVQSFPISLSDIPAGTQSFALYVIDFDAVPVSGFPWIHWVAANFPGATREIPADVSRTNAIPHVHGRNSNGGHLVGNTDPAIIQNYTGPFPPNEDHDYELVVYALDTQLALADGFWLNDLRHQINGHVLDQATLTLKGRV</sequence>
<proteinExistence type="predicted"/>
<dbReference type="AlphaFoldDB" id="A0A0R2DFY4"/>
<dbReference type="PANTHER" id="PTHR30289">
    <property type="entry name" value="UNCHARACTERIZED PROTEIN YBCL-RELATED"/>
    <property type="match status" value="1"/>
</dbReference>
<dbReference type="Gene3D" id="3.90.280.10">
    <property type="entry name" value="PEBP-like"/>
    <property type="match status" value="1"/>
</dbReference>
<dbReference type="RefSeq" id="WP_061775820.1">
    <property type="nucleotide sequence ID" value="NZ_AYZH01000003.1"/>
</dbReference>
<keyword evidence="2" id="KW-1185">Reference proteome</keyword>
<dbReference type="STRING" id="1423803.FD13_GL001307"/>
<dbReference type="NCBIfam" id="TIGR00481">
    <property type="entry name" value="YbhB/YbcL family Raf kinase inhibitor-like protein"/>
    <property type="match status" value="1"/>
</dbReference>
<dbReference type="PATRIC" id="fig|1423803.3.peg.1336"/>
<dbReference type="SUPFAM" id="SSF49777">
    <property type="entry name" value="PEBP-like"/>
    <property type="match status" value="1"/>
</dbReference>